<dbReference type="AlphaFoldDB" id="A0A0V0S850"/>
<evidence type="ECO:0000256" key="1">
    <source>
        <dbReference type="ARBA" id="ARBA00022722"/>
    </source>
</evidence>
<keyword evidence="8" id="KW-0239">DNA-directed DNA polymerase</keyword>
<dbReference type="GO" id="GO:0006310">
    <property type="term" value="P:DNA recombination"/>
    <property type="evidence" value="ECO:0007669"/>
    <property type="project" value="UniProtKB-KW"/>
</dbReference>
<dbReference type="Proteomes" id="UP000054630">
    <property type="component" value="Unassembled WGS sequence"/>
</dbReference>
<evidence type="ECO:0000256" key="2">
    <source>
        <dbReference type="ARBA" id="ARBA00022723"/>
    </source>
</evidence>
<dbReference type="InterPro" id="IPR001584">
    <property type="entry name" value="Integrase_cat-core"/>
</dbReference>
<protein>
    <submittedName>
        <fullName evidence="12">Retrovirus-related Pol polyprotein from transposon TNT 1-94</fullName>
    </submittedName>
</protein>
<evidence type="ECO:0000256" key="6">
    <source>
        <dbReference type="ARBA" id="ARBA00022908"/>
    </source>
</evidence>
<evidence type="ECO:0000256" key="3">
    <source>
        <dbReference type="ARBA" id="ARBA00022759"/>
    </source>
</evidence>
<dbReference type="GO" id="GO:0015074">
    <property type="term" value="P:DNA integration"/>
    <property type="evidence" value="ECO:0007669"/>
    <property type="project" value="UniProtKB-KW"/>
</dbReference>
<dbReference type="GO" id="GO:0003676">
    <property type="term" value="F:nucleic acid binding"/>
    <property type="evidence" value="ECO:0007669"/>
    <property type="project" value="InterPro"/>
</dbReference>
<organism evidence="12 13">
    <name type="scientific">Trichinella nelsoni</name>
    <dbReference type="NCBI Taxonomy" id="6336"/>
    <lineage>
        <taxon>Eukaryota</taxon>
        <taxon>Metazoa</taxon>
        <taxon>Ecdysozoa</taxon>
        <taxon>Nematoda</taxon>
        <taxon>Enoplea</taxon>
        <taxon>Dorylaimia</taxon>
        <taxon>Trichinellida</taxon>
        <taxon>Trichinellidae</taxon>
        <taxon>Trichinella</taxon>
    </lineage>
</organism>
<evidence type="ECO:0000256" key="9">
    <source>
        <dbReference type="ARBA" id="ARBA00023172"/>
    </source>
</evidence>
<keyword evidence="13" id="KW-1185">Reference proteome</keyword>
<dbReference type="GO" id="GO:0016787">
    <property type="term" value="F:hydrolase activity"/>
    <property type="evidence" value="ECO:0007669"/>
    <property type="project" value="UniProtKB-KW"/>
</dbReference>
<dbReference type="GO" id="GO:0003887">
    <property type="term" value="F:DNA-directed DNA polymerase activity"/>
    <property type="evidence" value="ECO:0007669"/>
    <property type="project" value="UniProtKB-KW"/>
</dbReference>
<dbReference type="OrthoDB" id="97058at2759"/>
<keyword evidence="3" id="KW-0255">Endonuclease</keyword>
<dbReference type="InterPro" id="IPR036397">
    <property type="entry name" value="RNaseH_sf"/>
</dbReference>
<proteinExistence type="predicted"/>
<keyword evidence="4" id="KW-0378">Hydrolase</keyword>
<sequence>MHVVSFIAGLNVIVNKIRSVQIELDDKIIIGKVTQCLQSEFDSFRQSWRLSVQKPAFPVTDQLCRSMQAVSIGEALVGKRTTSKEPNGISKKRNIECWNCKKEEDIYSDCRSQRKINSNTPKDRPRDLSHAYDVEVLNGKQWIVSVLNDVPEFRSNCLFSIAAAAARGYKIMMDNFNTRLMMNNRTELCGFGSMTQKPHKEIIELRKSVHGKILHAHACGPFIHPSVGDNRYFICIKDESSGYHEVYFMNGKNEVLRYLKIAMTEIKQEIGCDVQRIRTDGGTEFVNKEFDNFHIERRIVHEKSPPYTTQCNGMAERENKTPVEKARSMLHARNLPRSL</sequence>
<evidence type="ECO:0000313" key="13">
    <source>
        <dbReference type="Proteomes" id="UP000054630"/>
    </source>
</evidence>
<dbReference type="PANTHER" id="PTHR42648:SF11">
    <property type="entry name" value="TRANSPOSON TY4-P GAG-POL POLYPROTEIN"/>
    <property type="match status" value="1"/>
</dbReference>
<gene>
    <name evidence="12" type="ORF">T07_11689</name>
</gene>
<dbReference type="EMBL" id="JYDL01000028">
    <property type="protein sequence ID" value="KRX22888.1"/>
    <property type="molecule type" value="Genomic_DNA"/>
</dbReference>
<name>A0A0V0S850_9BILA</name>
<reference evidence="12 13" key="1">
    <citation type="submission" date="2015-01" db="EMBL/GenBank/DDBJ databases">
        <title>Evolution of Trichinella species and genotypes.</title>
        <authorList>
            <person name="Korhonen P.K."/>
            <person name="Edoardo P."/>
            <person name="Giuseppe L.R."/>
            <person name="Gasser R.B."/>
        </authorList>
    </citation>
    <scope>NUCLEOTIDE SEQUENCE [LARGE SCALE GENOMIC DNA]</scope>
    <source>
        <strain evidence="12">ISS37</strain>
    </source>
</reference>
<dbReference type="PROSITE" id="PS50994">
    <property type="entry name" value="INTEGRASE"/>
    <property type="match status" value="1"/>
</dbReference>
<keyword evidence="8" id="KW-0548">Nucleotidyltransferase</keyword>
<keyword evidence="2" id="KW-0479">Metal-binding</keyword>
<feature type="domain" description="Integrase catalytic" evidence="11">
    <location>
        <begin position="194"/>
        <end position="339"/>
    </location>
</feature>
<evidence type="ECO:0000256" key="5">
    <source>
        <dbReference type="ARBA" id="ARBA00022842"/>
    </source>
</evidence>
<keyword evidence="8" id="KW-0808">Transferase</keyword>
<feature type="compositionally biased region" description="Basic and acidic residues" evidence="10">
    <location>
        <begin position="315"/>
        <end position="327"/>
    </location>
</feature>
<keyword evidence="9" id="KW-0233">DNA recombination</keyword>
<dbReference type="STRING" id="6336.A0A0V0S850"/>
<dbReference type="SUPFAM" id="SSF53098">
    <property type="entry name" value="Ribonuclease H-like"/>
    <property type="match status" value="1"/>
</dbReference>
<keyword evidence="7" id="KW-0695">RNA-directed DNA polymerase</keyword>
<evidence type="ECO:0000256" key="4">
    <source>
        <dbReference type="ARBA" id="ARBA00022801"/>
    </source>
</evidence>
<comment type="caution">
    <text evidence="12">The sequence shown here is derived from an EMBL/GenBank/DDBJ whole genome shotgun (WGS) entry which is preliminary data.</text>
</comment>
<dbReference type="Gene3D" id="3.30.420.10">
    <property type="entry name" value="Ribonuclease H-like superfamily/Ribonuclease H"/>
    <property type="match status" value="1"/>
</dbReference>
<dbReference type="PANTHER" id="PTHR42648">
    <property type="entry name" value="TRANSPOSASE, PUTATIVE-RELATED"/>
    <property type="match status" value="1"/>
</dbReference>
<evidence type="ECO:0000256" key="7">
    <source>
        <dbReference type="ARBA" id="ARBA00022918"/>
    </source>
</evidence>
<dbReference type="GO" id="GO:0046872">
    <property type="term" value="F:metal ion binding"/>
    <property type="evidence" value="ECO:0007669"/>
    <property type="project" value="UniProtKB-KW"/>
</dbReference>
<dbReference type="InterPro" id="IPR012337">
    <property type="entry name" value="RNaseH-like_sf"/>
</dbReference>
<dbReference type="GO" id="GO:0004519">
    <property type="term" value="F:endonuclease activity"/>
    <property type="evidence" value="ECO:0007669"/>
    <property type="project" value="UniProtKB-KW"/>
</dbReference>
<accession>A0A0V0S850</accession>
<keyword evidence="6" id="KW-0229">DNA integration</keyword>
<feature type="region of interest" description="Disordered" evidence="10">
    <location>
        <begin position="313"/>
        <end position="339"/>
    </location>
</feature>
<evidence type="ECO:0000259" key="11">
    <source>
        <dbReference type="PROSITE" id="PS50994"/>
    </source>
</evidence>
<evidence type="ECO:0000313" key="12">
    <source>
        <dbReference type="EMBL" id="KRX22888.1"/>
    </source>
</evidence>
<dbReference type="GO" id="GO:0003964">
    <property type="term" value="F:RNA-directed DNA polymerase activity"/>
    <property type="evidence" value="ECO:0007669"/>
    <property type="project" value="UniProtKB-KW"/>
</dbReference>
<evidence type="ECO:0000256" key="10">
    <source>
        <dbReference type="SAM" id="MobiDB-lite"/>
    </source>
</evidence>
<evidence type="ECO:0000256" key="8">
    <source>
        <dbReference type="ARBA" id="ARBA00022932"/>
    </source>
</evidence>
<keyword evidence="1" id="KW-0540">Nuclease</keyword>
<keyword evidence="5" id="KW-0460">Magnesium</keyword>
<dbReference type="InterPro" id="IPR039537">
    <property type="entry name" value="Retrotran_Ty1/copia-like"/>
</dbReference>